<keyword evidence="5 11" id="KW-0812">Transmembrane</keyword>
<feature type="chain" id="PRO_5019793479" evidence="13">
    <location>
        <begin position="28"/>
        <end position="758"/>
    </location>
</feature>
<dbReference type="EMBL" id="CP032828">
    <property type="protein sequence ID" value="AYJ85255.1"/>
    <property type="molecule type" value="Genomic_DNA"/>
</dbReference>
<evidence type="ECO:0000256" key="12">
    <source>
        <dbReference type="RuleBase" id="RU003357"/>
    </source>
</evidence>
<comment type="subcellular location">
    <subcellularLocation>
        <location evidence="1 11">Cell outer membrane</location>
        <topology evidence="1 11">Multi-pass membrane protein</topology>
    </subcellularLocation>
</comment>
<keyword evidence="16" id="KW-0675">Receptor</keyword>
<dbReference type="OrthoDB" id="7208812at2"/>
<evidence type="ECO:0000259" key="15">
    <source>
        <dbReference type="Pfam" id="PF07715"/>
    </source>
</evidence>
<dbReference type="RefSeq" id="WP_121151669.1">
    <property type="nucleotide sequence ID" value="NZ_CP032828.1"/>
</dbReference>
<keyword evidence="10 11" id="KW-0998">Cell outer membrane</keyword>
<keyword evidence="17" id="KW-1185">Reference proteome</keyword>
<evidence type="ECO:0000256" key="5">
    <source>
        <dbReference type="ARBA" id="ARBA00022692"/>
    </source>
</evidence>
<evidence type="ECO:0000313" key="17">
    <source>
        <dbReference type="Proteomes" id="UP000276254"/>
    </source>
</evidence>
<evidence type="ECO:0000256" key="7">
    <source>
        <dbReference type="ARBA" id="ARBA00023065"/>
    </source>
</evidence>
<dbReference type="InterPro" id="IPR000531">
    <property type="entry name" value="Beta-barrel_TonB"/>
</dbReference>
<accession>A0A494TJE2</accession>
<keyword evidence="2 11" id="KW-0813">Transport</keyword>
<evidence type="ECO:0000256" key="4">
    <source>
        <dbReference type="ARBA" id="ARBA00022496"/>
    </source>
</evidence>
<dbReference type="Gene3D" id="2.40.170.20">
    <property type="entry name" value="TonB-dependent receptor, beta-barrel domain"/>
    <property type="match status" value="1"/>
</dbReference>
<dbReference type="Pfam" id="PF00593">
    <property type="entry name" value="TonB_dep_Rec_b-barrel"/>
    <property type="match status" value="1"/>
</dbReference>
<keyword evidence="9 11" id="KW-0472">Membrane</keyword>
<dbReference type="InterPro" id="IPR039426">
    <property type="entry name" value="TonB-dep_rcpt-like"/>
</dbReference>
<keyword evidence="7" id="KW-0406">Ion transport</keyword>
<feature type="domain" description="TonB-dependent receptor-like beta-barrel" evidence="14">
    <location>
        <begin position="291"/>
        <end position="724"/>
    </location>
</feature>
<keyword evidence="4" id="KW-0410">Iron transport</keyword>
<evidence type="ECO:0000256" key="9">
    <source>
        <dbReference type="ARBA" id="ARBA00023136"/>
    </source>
</evidence>
<keyword evidence="16" id="KW-0614">Plasmid</keyword>
<evidence type="ECO:0000256" key="8">
    <source>
        <dbReference type="ARBA" id="ARBA00023077"/>
    </source>
</evidence>
<feature type="domain" description="TonB-dependent receptor plug" evidence="15">
    <location>
        <begin position="62"/>
        <end position="168"/>
    </location>
</feature>
<comment type="similarity">
    <text evidence="11 12">Belongs to the TonB-dependent receptor family.</text>
</comment>
<evidence type="ECO:0000256" key="6">
    <source>
        <dbReference type="ARBA" id="ARBA00023004"/>
    </source>
</evidence>
<evidence type="ECO:0000256" key="2">
    <source>
        <dbReference type="ARBA" id="ARBA00022448"/>
    </source>
</evidence>
<protein>
    <submittedName>
        <fullName evidence="16">TonB-dependent receptor</fullName>
    </submittedName>
</protein>
<evidence type="ECO:0000256" key="13">
    <source>
        <dbReference type="SAM" id="SignalP"/>
    </source>
</evidence>
<gene>
    <name evidence="16" type="ORF">D3Y57_04320</name>
</gene>
<dbReference type="PANTHER" id="PTHR32552">
    <property type="entry name" value="FERRICHROME IRON RECEPTOR-RELATED"/>
    <property type="match status" value="1"/>
</dbReference>
<keyword evidence="6" id="KW-0408">Iron</keyword>
<evidence type="ECO:0000259" key="14">
    <source>
        <dbReference type="Pfam" id="PF00593"/>
    </source>
</evidence>
<dbReference type="GO" id="GO:0006826">
    <property type="term" value="P:iron ion transport"/>
    <property type="evidence" value="ECO:0007669"/>
    <property type="project" value="UniProtKB-KW"/>
</dbReference>
<organism evidence="16 17">
    <name type="scientific">Sphingomonas paeninsulae</name>
    <dbReference type="NCBI Taxonomy" id="2319844"/>
    <lineage>
        <taxon>Bacteria</taxon>
        <taxon>Pseudomonadati</taxon>
        <taxon>Pseudomonadota</taxon>
        <taxon>Alphaproteobacteria</taxon>
        <taxon>Sphingomonadales</taxon>
        <taxon>Sphingomonadaceae</taxon>
        <taxon>Sphingomonas</taxon>
    </lineage>
</organism>
<dbReference type="Proteomes" id="UP000276254">
    <property type="component" value="Plasmid unnamed1"/>
</dbReference>
<keyword evidence="3 11" id="KW-1134">Transmembrane beta strand</keyword>
<geneLocation type="plasmid" evidence="16">
    <name>unnamed1</name>
</geneLocation>
<reference evidence="16 17" key="1">
    <citation type="submission" date="2018-09" db="EMBL/GenBank/DDBJ databases">
        <title>Sphingomonas peninsula sp. nov., isolated from fildes peninsula, Antarctic soil.</title>
        <authorList>
            <person name="Yingchao G."/>
        </authorList>
    </citation>
    <scope>NUCLEOTIDE SEQUENCE [LARGE SCALE GENOMIC DNA]</scope>
    <source>
        <strain evidence="16 17">YZ-8</strain>
        <plasmid evidence="16 17">unnamed1</plasmid>
    </source>
</reference>
<evidence type="ECO:0000313" key="16">
    <source>
        <dbReference type="EMBL" id="AYJ85255.1"/>
    </source>
</evidence>
<dbReference type="CDD" id="cd01347">
    <property type="entry name" value="ligand_gated_channel"/>
    <property type="match status" value="1"/>
</dbReference>
<keyword evidence="13" id="KW-0732">Signal</keyword>
<keyword evidence="8 12" id="KW-0798">TonB box</keyword>
<dbReference type="InterPro" id="IPR012910">
    <property type="entry name" value="Plug_dom"/>
</dbReference>
<dbReference type="InterPro" id="IPR036942">
    <property type="entry name" value="Beta-barrel_TonB_sf"/>
</dbReference>
<dbReference type="SUPFAM" id="SSF56935">
    <property type="entry name" value="Porins"/>
    <property type="match status" value="1"/>
</dbReference>
<dbReference type="Pfam" id="PF07715">
    <property type="entry name" value="Plug"/>
    <property type="match status" value="1"/>
</dbReference>
<evidence type="ECO:0000256" key="10">
    <source>
        <dbReference type="ARBA" id="ARBA00023237"/>
    </source>
</evidence>
<name>A0A494TJE2_SPHPE</name>
<feature type="signal peptide" evidence="13">
    <location>
        <begin position="1"/>
        <end position="27"/>
    </location>
</feature>
<dbReference type="GO" id="GO:0009279">
    <property type="term" value="C:cell outer membrane"/>
    <property type="evidence" value="ECO:0007669"/>
    <property type="project" value="UniProtKB-SubCell"/>
</dbReference>
<dbReference type="PROSITE" id="PS52016">
    <property type="entry name" value="TONB_DEPENDENT_REC_3"/>
    <property type="match status" value="1"/>
</dbReference>
<proteinExistence type="inferred from homology"/>
<dbReference type="AlphaFoldDB" id="A0A494TJE2"/>
<evidence type="ECO:0000256" key="3">
    <source>
        <dbReference type="ARBA" id="ARBA00022452"/>
    </source>
</evidence>
<dbReference type="KEGG" id="spha:D3Y57_04320"/>
<sequence>MTNRIFTSAAQTLATASLIAMPTAAHAQTPPAAPAPVDQTAQAAGPGLDEIVVTAQRREQRLQDVPLTITAVSADTLSKAGVTTLRDVQNIVSGFTFSGQGTVAQPSIRGVSTLLSTSGSENPNALYIDGIYQATQAALGNELPDIERIEVLKGPQGTLFGRNATGGAIQIFTRAPSFKPTASFALDAGYYTGNGGSHSAERVSARAFVSGPIISDVVAASISGGYTYTPGYWTDDRTGNQSAPIRKVNGRAKLLIVPSDKVDITLGAYYVDNNESVPQTPVNGLSAAGAYPGAVVPTQPWHTAHEDDPLGADKALLKQYGFSAQVKVDTGFGTLTSLTGYNNTKALNPATSIAGAYGTLPCSFNFACLDYYFAVSNREISQELNFASEKMGILSFVTGLYYYNAKGATVGKIQNDLAPFAPPGTFPITVQQFAFQTKSYAAYGEATIQPSDPLSFILGLRFSHEPHEDVSTIPVSPVLQKTFNSLTPRVSARYELTNALNVYGTFSIGFKSGLTGASNNASVPQFAPVQPEKIYSYEAGVKYATAGLTFNGSFFYYDYRNKQEQTFTGLATIVTNTGPVRIFGFDFDTSAKLADHVTFRGTASWIPVAKYLDFPNASGSSTTRIPFDTTMPPFNCAPGGGCGSFEPIVFNASGLRLSRTPKVTASGTLTYDDGKFDASGTVSFSSSVFHDITGIIRQPAYAIFTAQAGYKIDGVRIGIYGRNIGNKAYIVNGLSSSAGFLAGYAPPREVGLSLGFNY</sequence>
<evidence type="ECO:0000256" key="11">
    <source>
        <dbReference type="PROSITE-ProRule" id="PRU01360"/>
    </source>
</evidence>
<dbReference type="PANTHER" id="PTHR32552:SF81">
    <property type="entry name" value="TONB-DEPENDENT OUTER MEMBRANE RECEPTOR"/>
    <property type="match status" value="1"/>
</dbReference>
<evidence type="ECO:0000256" key="1">
    <source>
        <dbReference type="ARBA" id="ARBA00004571"/>
    </source>
</evidence>